<dbReference type="InterPro" id="IPR001753">
    <property type="entry name" value="Enoyl-CoA_hydra/iso"/>
</dbReference>
<dbReference type="PANTHER" id="PTHR11941">
    <property type="entry name" value="ENOYL-COA HYDRATASE-RELATED"/>
    <property type="match status" value="1"/>
</dbReference>
<dbReference type="EMBL" id="JASNWA010000010">
    <property type="protein sequence ID" value="KAK3168126.1"/>
    <property type="molecule type" value="Genomic_DNA"/>
</dbReference>
<sequence length="335" mass="35983">MHPPRISTLLLHHSSPLPKHLPHYGRLTLRLLSTAPPPSLIKTTNIPAPHTGHIRIVSLNSPHNRNAISRQLLSELSHEINVVKTQVEDEAAKGEVVGEGTRVLVLASEVDECFCAGADLKERKGMSKEETNEFLGGLRSTLNTLSVLPIPTLSCISSVALGGGLELALATNIRLIAAYATIGLPETRLAIIPGAGGTYRLRNLIGEAKALELILTGRRIQGKEAKKLGICERLVMTGETTPKSKAREMVLDAAMEMAGQICEGGPGAVMAALRAVRGGSEEMENAEYEGVLGYEDRDEALAAFGEKRGLVFTGRRKGVGEKRGEREGKGWHDTC</sequence>
<dbReference type="GO" id="GO:0006635">
    <property type="term" value="P:fatty acid beta-oxidation"/>
    <property type="evidence" value="ECO:0007669"/>
    <property type="project" value="TreeGrafter"/>
</dbReference>
<accession>A0AAD9YZE1</accession>
<dbReference type="Proteomes" id="UP001276659">
    <property type="component" value="Unassembled WGS sequence"/>
</dbReference>
<gene>
    <name evidence="2" type="ORF">OEA41_004572</name>
</gene>
<dbReference type="SUPFAM" id="SSF52096">
    <property type="entry name" value="ClpP/crotonase"/>
    <property type="match status" value="1"/>
</dbReference>
<dbReference type="AlphaFoldDB" id="A0AAD9YZE1"/>
<dbReference type="Gene3D" id="3.90.226.10">
    <property type="entry name" value="2-enoyl-CoA Hydratase, Chain A, domain 1"/>
    <property type="match status" value="1"/>
</dbReference>
<evidence type="ECO:0008006" key="4">
    <source>
        <dbReference type="Google" id="ProtNLM"/>
    </source>
</evidence>
<dbReference type="PANTHER" id="PTHR11941:SF171">
    <property type="entry name" value="SD19268P"/>
    <property type="match status" value="1"/>
</dbReference>
<evidence type="ECO:0000313" key="3">
    <source>
        <dbReference type="Proteomes" id="UP001276659"/>
    </source>
</evidence>
<dbReference type="Pfam" id="PF00378">
    <property type="entry name" value="ECH_1"/>
    <property type="match status" value="1"/>
</dbReference>
<comment type="caution">
    <text evidence="2">The sequence shown here is derived from an EMBL/GenBank/DDBJ whole genome shotgun (WGS) entry which is preliminary data.</text>
</comment>
<keyword evidence="3" id="KW-1185">Reference proteome</keyword>
<comment type="similarity">
    <text evidence="1">Belongs to the enoyl-CoA hydratase/isomerase family.</text>
</comment>
<evidence type="ECO:0000256" key="1">
    <source>
        <dbReference type="ARBA" id="ARBA00005254"/>
    </source>
</evidence>
<evidence type="ECO:0000313" key="2">
    <source>
        <dbReference type="EMBL" id="KAK3168126.1"/>
    </source>
</evidence>
<protein>
    <recommendedName>
        <fullName evidence="4">ClpP/crotonase</fullName>
    </recommendedName>
</protein>
<dbReference type="InterPro" id="IPR029045">
    <property type="entry name" value="ClpP/crotonase-like_dom_sf"/>
</dbReference>
<reference evidence="2" key="1">
    <citation type="submission" date="2022-11" db="EMBL/GenBank/DDBJ databases">
        <title>Chromosomal genome sequence assembly and mating type (MAT) locus characterization of the leprose asexual lichenized fungus Lepraria neglecta (Nyl.) Erichsen.</title>
        <authorList>
            <person name="Allen J.L."/>
            <person name="Pfeffer B."/>
        </authorList>
    </citation>
    <scope>NUCLEOTIDE SEQUENCE</scope>
    <source>
        <strain evidence="2">Allen 5258</strain>
    </source>
</reference>
<dbReference type="GO" id="GO:0005739">
    <property type="term" value="C:mitochondrion"/>
    <property type="evidence" value="ECO:0007669"/>
    <property type="project" value="TreeGrafter"/>
</dbReference>
<proteinExistence type="inferred from homology"/>
<name>A0AAD9YZE1_9LECA</name>
<dbReference type="CDD" id="cd06558">
    <property type="entry name" value="crotonase-like"/>
    <property type="match status" value="1"/>
</dbReference>
<organism evidence="2 3">
    <name type="scientific">Lepraria neglecta</name>
    <dbReference type="NCBI Taxonomy" id="209136"/>
    <lineage>
        <taxon>Eukaryota</taxon>
        <taxon>Fungi</taxon>
        <taxon>Dikarya</taxon>
        <taxon>Ascomycota</taxon>
        <taxon>Pezizomycotina</taxon>
        <taxon>Lecanoromycetes</taxon>
        <taxon>OSLEUM clade</taxon>
        <taxon>Lecanoromycetidae</taxon>
        <taxon>Lecanorales</taxon>
        <taxon>Lecanorineae</taxon>
        <taxon>Stereocaulaceae</taxon>
        <taxon>Lepraria</taxon>
    </lineage>
</organism>